<comment type="catalytic activity">
    <reaction evidence="7">
        <text>L-threonyl-[protein] + ATP = O-phospho-L-threonyl-[protein] + ADP + H(+)</text>
        <dbReference type="Rhea" id="RHEA:46608"/>
        <dbReference type="Rhea" id="RHEA-COMP:11060"/>
        <dbReference type="Rhea" id="RHEA-COMP:11605"/>
        <dbReference type="ChEBI" id="CHEBI:15378"/>
        <dbReference type="ChEBI" id="CHEBI:30013"/>
        <dbReference type="ChEBI" id="CHEBI:30616"/>
        <dbReference type="ChEBI" id="CHEBI:61977"/>
        <dbReference type="ChEBI" id="CHEBI:456216"/>
        <dbReference type="EC" id="2.7.11.1"/>
    </reaction>
</comment>
<evidence type="ECO:0000259" key="9">
    <source>
        <dbReference type="PROSITE" id="PS50011"/>
    </source>
</evidence>
<dbReference type="GO" id="GO:0004674">
    <property type="term" value="F:protein serine/threonine kinase activity"/>
    <property type="evidence" value="ECO:0007669"/>
    <property type="project" value="UniProtKB-KW"/>
</dbReference>
<organism evidence="10 11">
    <name type="scientific">Streblomastix strix</name>
    <dbReference type="NCBI Taxonomy" id="222440"/>
    <lineage>
        <taxon>Eukaryota</taxon>
        <taxon>Metamonada</taxon>
        <taxon>Preaxostyla</taxon>
        <taxon>Oxymonadida</taxon>
        <taxon>Streblomastigidae</taxon>
        <taxon>Streblomastix</taxon>
    </lineage>
</organism>
<dbReference type="InterPro" id="IPR000719">
    <property type="entry name" value="Prot_kinase_dom"/>
</dbReference>
<evidence type="ECO:0000256" key="4">
    <source>
        <dbReference type="ARBA" id="ARBA00022741"/>
    </source>
</evidence>
<feature type="domain" description="Protein kinase" evidence="9">
    <location>
        <begin position="1"/>
        <end position="260"/>
    </location>
</feature>
<dbReference type="PROSITE" id="PS50011">
    <property type="entry name" value="PROTEIN_KINASE_DOM"/>
    <property type="match status" value="1"/>
</dbReference>
<dbReference type="Pfam" id="PF00069">
    <property type="entry name" value="Pkinase"/>
    <property type="match status" value="1"/>
</dbReference>
<keyword evidence="4" id="KW-0547">Nucleotide-binding</keyword>
<sequence>MEELNLLTSQGFQVLQELVYLVYHPYSNIGVVAAKVIRNEDFNEQEWNIAGVFEQDPPQMRPFVIHYILAKQFEKHTVILMDYCNISNLFDIIKTNIDLSIPTIRVIMKQLLEGIRYIHSKNLIHRDIKGGNIMLHCQPGSGRVNLKITDFGVVKVNSGDEQTMQMTAIGTEPYMAPELILGNGEEQVRADSKVDIWSLGILFFKLASHRFPCGQLNIQSIITKLGFLIDLKTSKMIFFGIFLQRCFNLIVKIGFQLQMH</sequence>
<name>A0A5J4VHN3_9EUKA</name>
<dbReference type="InterPro" id="IPR008271">
    <property type="entry name" value="Ser/Thr_kinase_AS"/>
</dbReference>
<dbReference type="Proteomes" id="UP000324800">
    <property type="component" value="Unassembled WGS sequence"/>
</dbReference>
<evidence type="ECO:0000256" key="8">
    <source>
        <dbReference type="ARBA" id="ARBA00048679"/>
    </source>
</evidence>
<dbReference type="OrthoDB" id="6513151at2759"/>
<dbReference type="InterPro" id="IPR050629">
    <property type="entry name" value="STE20/SPS1-PAK"/>
</dbReference>
<evidence type="ECO:0000256" key="6">
    <source>
        <dbReference type="ARBA" id="ARBA00022840"/>
    </source>
</evidence>
<dbReference type="PROSITE" id="PS00108">
    <property type="entry name" value="PROTEIN_KINASE_ST"/>
    <property type="match status" value="1"/>
</dbReference>
<dbReference type="AlphaFoldDB" id="A0A5J4VHN3"/>
<evidence type="ECO:0000256" key="2">
    <source>
        <dbReference type="ARBA" id="ARBA00022527"/>
    </source>
</evidence>
<protein>
    <submittedName>
        <fullName evidence="10">Putative serine/threonine protein kinase</fullName>
    </submittedName>
</protein>
<dbReference type="EMBL" id="SNRW01006971">
    <property type="protein sequence ID" value="KAA6382091.1"/>
    <property type="molecule type" value="Genomic_DNA"/>
</dbReference>
<dbReference type="SMART" id="SM00220">
    <property type="entry name" value="S_TKc"/>
    <property type="match status" value="1"/>
</dbReference>
<keyword evidence="6" id="KW-0067">ATP-binding</keyword>
<keyword evidence="5 10" id="KW-0418">Kinase</keyword>
<reference evidence="10 11" key="1">
    <citation type="submission" date="2019-03" db="EMBL/GenBank/DDBJ databases">
        <title>Single cell metagenomics reveals metabolic interactions within the superorganism composed of flagellate Streblomastix strix and complex community of Bacteroidetes bacteria on its surface.</title>
        <authorList>
            <person name="Treitli S.C."/>
            <person name="Kolisko M."/>
            <person name="Husnik F."/>
            <person name="Keeling P."/>
            <person name="Hampl V."/>
        </authorList>
    </citation>
    <scope>NUCLEOTIDE SEQUENCE [LARGE SCALE GENOMIC DNA]</scope>
    <source>
        <strain evidence="10">ST1C</strain>
    </source>
</reference>
<evidence type="ECO:0000313" key="10">
    <source>
        <dbReference type="EMBL" id="KAA6382091.1"/>
    </source>
</evidence>
<comment type="catalytic activity">
    <reaction evidence="8">
        <text>L-seryl-[protein] + ATP = O-phospho-L-seryl-[protein] + ADP + H(+)</text>
        <dbReference type="Rhea" id="RHEA:17989"/>
        <dbReference type="Rhea" id="RHEA-COMP:9863"/>
        <dbReference type="Rhea" id="RHEA-COMP:11604"/>
        <dbReference type="ChEBI" id="CHEBI:15378"/>
        <dbReference type="ChEBI" id="CHEBI:29999"/>
        <dbReference type="ChEBI" id="CHEBI:30616"/>
        <dbReference type="ChEBI" id="CHEBI:83421"/>
        <dbReference type="ChEBI" id="CHEBI:456216"/>
        <dbReference type="EC" id="2.7.11.1"/>
    </reaction>
</comment>
<keyword evidence="3" id="KW-0808">Transferase</keyword>
<dbReference type="GO" id="GO:0005524">
    <property type="term" value="F:ATP binding"/>
    <property type="evidence" value="ECO:0007669"/>
    <property type="project" value="UniProtKB-KW"/>
</dbReference>
<dbReference type="PANTHER" id="PTHR48012:SF10">
    <property type="entry name" value="FI20177P1"/>
    <property type="match status" value="1"/>
</dbReference>
<evidence type="ECO:0000256" key="3">
    <source>
        <dbReference type="ARBA" id="ARBA00022679"/>
    </source>
</evidence>
<dbReference type="Gene3D" id="1.10.510.10">
    <property type="entry name" value="Transferase(Phosphotransferase) domain 1"/>
    <property type="match status" value="1"/>
</dbReference>
<evidence type="ECO:0000313" key="11">
    <source>
        <dbReference type="Proteomes" id="UP000324800"/>
    </source>
</evidence>
<accession>A0A5J4VHN3</accession>
<gene>
    <name evidence="10" type="ORF">EZS28_022383</name>
</gene>
<dbReference type="GO" id="GO:0005737">
    <property type="term" value="C:cytoplasm"/>
    <property type="evidence" value="ECO:0007669"/>
    <property type="project" value="TreeGrafter"/>
</dbReference>
<keyword evidence="2 10" id="KW-0723">Serine/threonine-protein kinase</keyword>
<evidence type="ECO:0000256" key="1">
    <source>
        <dbReference type="ARBA" id="ARBA00008874"/>
    </source>
</evidence>
<proteinExistence type="inferred from homology"/>
<dbReference type="InterPro" id="IPR011009">
    <property type="entry name" value="Kinase-like_dom_sf"/>
</dbReference>
<comment type="caution">
    <text evidence="10">The sequence shown here is derived from an EMBL/GenBank/DDBJ whole genome shotgun (WGS) entry which is preliminary data.</text>
</comment>
<comment type="similarity">
    <text evidence="1">Belongs to the protein kinase superfamily. STE Ser/Thr protein kinase family. STE20 subfamily.</text>
</comment>
<dbReference type="PANTHER" id="PTHR48012">
    <property type="entry name" value="STERILE20-LIKE KINASE, ISOFORM B-RELATED"/>
    <property type="match status" value="1"/>
</dbReference>
<evidence type="ECO:0000256" key="7">
    <source>
        <dbReference type="ARBA" id="ARBA00047899"/>
    </source>
</evidence>
<dbReference type="SUPFAM" id="SSF56112">
    <property type="entry name" value="Protein kinase-like (PK-like)"/>
    <property type="match status" value="1"/>
</dbReference>
<evidence type="ECO:0000256" key="5">
    <source>
        <dbReference type="ARBA" id="ARBA00022777"/>
    </source>
</evidence>